<name>A0A371E9Z0_MUCPR</name>
<dbReference type="Gene3D" id="1.25.40.10">
    <property type="entry name" value="Tetratricopeptide repeat domain"/>
    <property type="match status" value="10"/>
</dbReference>
<feature type="repeat" description="PPR" evidence="3">
    <location>
        <begin position="971"/>
        <end position="1005"/>
    </location>
</feature>
<dbReference type="SUPFAM" id="SSF48452">
    <property type="entry name" value="TPR-like"/>
    <property type="match status" value="1"/>
</dbReference>
<dbReference type="Proteomes" id="UP000257109">
    <property type="component" value="Unassembled WGS sequence"/>
</dbReference>
<dbReference type="FunFam" id="1.25.40.10:FF:000205">
    <property type="entry name" value="Pentatricopeptide repeat-containing protein, mitochondrial"/>
    <property type="match status" value="1"/>
</dbReference>
<dbReference type="FunFam" id="1.25.40.10:FF:000797">
    <property type="entry name" value="Pentatricopeptide repeat-containing protein chloroplastic"/>
    <property type="match status" value="1"/>
</dbReference>
<dbReference type="InterPro" id="IPR046960">
    <property type="entry name" value="PPR_At4g14850-like_plant"/>
</dbReference>
<protein>
    <submittedName>
        <fullName evidence="4">Pentatricopeptide repeat-containing protein, mitochondrial</fullName>
    </submittedName>
</protein>
<comment type="similarity">
    <text evidence="2">Belongs to the PPR family. PCMP-E subfamily.</text>
</comment>
<gene>
    <name evidence="4" type="primary">PCMP-E5</name>
    <name evidence="4" type="ORF">CR513_58782</name>
</gene>
<dbReference type="PANTHER" id="PTHR47926">
    <property type="entry name" value="PENTATRICOPEPTIDE REPEAT-CONTAINING PROTEIN"/>
    <property type="match status" value="1"/>
</dbReference>
<evidence type="ECO:0000256" key="1">
    <source>
        <dbReference type="ARBA" id="ARBA00022737"/>
    </source>
</evidence>
<feature type="repeat" description="PPR" evidence="3">
    <location>
        <begin position="771"/>
        <end position="805"/>
    </location>
</feature>
<feature type="repeat" description="PPR" evidence="3">
    <location>
        <begin position="66"/>
        <end position="96"/>
    </location>
</feature>
<dbReference type="FunFam" id="1.25.40.10:FF:000090">
    <property type="entry name" value="Pentatricopeptide repeat-containing protein, chloroplastic"/>
    <property type="match status" value="1"/>
</dbReference>
<feature type="repeat" description="PPR" evidence="3">
    <location>
        <begin position="265"/>
        <end position="299"/>
    </location>
</feature>
<reference evidence="4" key="1">
    <citation type="submission" date="2018-05" db="EMBL/GenBank/DDBJ databases">
        <title>Draft genome of Mucuna pruriens seed.</title>
        <authorList>
            <person name="Nnadi N.E."/>
            <person name="Vos R."/>
            <person name="Hasami M.H."/>
            <person name="Devisetty U.K."/>
            <person name="Aguiy J.C."/>
        </authorList>
    </citation>
    <scope>NUCLEOTIDE SEQUENCE [LARGE SCALE GENOMIC DNA]</scope>
    <source>
        <strain evidence="4">JCA_2017</strain>
    </source>
</reference>
<organism evidence="4 5">
    <name type="scientific">Mucuna pruriens</name>
    <name type="common">Velvet bean</name>
    <name type="synonym">Dolichos pruriens</name>
    <dbReference type="NCBI Taxonomy" id="157652"/>
    <lineage>
        <taxon>Eukaryota</taxon>
        <taxon>Viridiplantae</taxon>
        <taxon>Streptophyta</taxon>
        <taxon>Embryophyta</taxon>
        <taxon>Tracheophyta</taxon>
        <taxon>Spermatophyta</taxon>
        <taxon>Magnoliopsida</taxon>
        <taxon>eudicotyledons</taxon>
        <taxon>Gunneridae</taxon>
        <taxon>Pentapetalae</taxon>
        <taxon>rosids</taxon>
        <taxon>fabids</taxon>
        <taxon>Fabales</taxon>
        <taxon>Fabaceae</taxon>
        <taxon>Papilionoideae</taxon>
        <taxon>50 kb inversion clade</taxon>
        <taxon>NPAAA clade</taxon>
        <taxon>indigoferoid/millettioid clade</taxon>
        <taxon>Phaseoleae</taxon>
        <taxon>Mucuna</taxon>
    </lineage>
</organism>
<feature type="repeat" description="PPR" evidence="3">
    <location>
        <begin position="870"/>
        <end position="904"/>
    </location>
</feature>
<evidence type="ECO:0000256" key="2">
    <source>
        <dbReference type="ARBA" id="ARBA00061659"/>
    </source>
</evidence>
<dbReference type="NCBIfam" id="TIGR00756">
    <property type="entry name" value="PPR"/>
    <property type="match status" value="8"/>
</dbReference>
<dbReference type="GO" id="GO:0009451">
    <property type="term" value="P:RNA modification"/>
    <property type="evidence" value="ECO:0007669"/>
    <property type="project" value="InterPro"/>
</dbReference>
<dbReference type="InterPro" id="IPR011990">
    <property type="entry name" value="TPR-like_helical_dom_sf"/>
</dbReference>
<dbReference type="GO" id="GO:0005739">
    <property type="term" value="C:mitochondrion"/>
    <property type="evidence" value="ECO:0007669"/>
    <property type="project" value="UniProtKB-ARBA"/>
</dbReference>
<dbReference type="PROSITE" id="PS51375">
    <property type="entry name" value="PPR"/>
    <property type="match status" value="9"/>
</dbReference>
<dbReference type="Pfam" id="PF13041">
    <property type="entry name" value="PPR_2"/>
    <property type="match status" value="3"/>
</dbReference>
<feature type="repeat" description="PPR" evidence="3">
    <location>
        <begin position="97"/>
        <end position="131"/>
    </location>
</feature>
<feature type="repeat" description="PPR" evidence="3">
    <location>
        <begin position="498"/>
        <end position="532"/>
    </location>
</feature>
<dbReference type="GO" id="GO:0003723">
    <property type="term" value="F:RNA binding"/>
    <property type="evidence" value="ECO:0007669"/>
    <property type="project" value="InterPro"/>
</dbReference>
<evidence type="ECO:0000313" key="4">
    <source>
        <dbReference type="EMBL" id="RDX62850.1"/>
    </source>
</evidence>
<dbReference type="InterPro" id="IPR002885">
    <property type="entry name" value="PPR_rpt"/>
</dbReference>
<feature type="repeat" description="PPR" evidence="3">
    <location>
        <begin position="1041"/>
        <end position="1075"/>
    </location>
</feature>
<keyword evidence="1" id="KW-0677">Repeat</keyword>
<dbReference type="FunFam" id="1.25.40.10:FF:000442">
    <property type="entry name" value="Pentatricopeptide repeat-containing protein At3g49710"/>
    <property type="match status" value="1"/>
</dbReference>
<feature type="repeat" description="PPR" evidence="3">
    <location>
        <begin position="366"/>
        <end position="400"/>
    </location>
</feature>
<dbReference type="EMBL" id="QJKJ01015237">
    <property type="protein sequence ID" value="RDX62850.1"/>
    <property type="molecule type" value="Genomic_DNA"/>
</dbReference>
<feature type="non-terminal residue" evidence="4">
    <location>
        <position position="1"/>
    </location>
</feature>
<dbReference type="OrthoDB" id="772568at2759"/>
<proteinExistence type="inferred from homology"/>
<keyword evidence="5" id="KW-1185">Reference proteome</keyword>
<accession>A0A371E9Z0</accession>
<comment type="caution">
    <text evidence="4">The sequence shown here is derived from an EMBL/GenBank/DDBJ whole genome shotgun (WGS) entry which is preliminary data.</text>
</comment>
<evidence type="ECO:0000313" key="5">
    <source>
        <dbReference type="Proteomes" id="UP000257109"/>
    </source>
</evidence>
<sequence>MELHGLARTLQSWSSIREGRQLHVAFLKSGILNSSLSVVNRLLQLYSRCGHLRDASYLFDEMPHTNSFSWNTLVQAHLNSGHTHMALQLFNAMPHKTHFSWNMIVSAFSKSGHLQLAHSLFNAMPSKNHLVWNSIIHGHSRHGHPGKALFLFKRMNSDPSQIMYRDAFVLATALGACANLLALNCGKQVHARVFVDGMGLELDRVLCSSLINLYGKCGDLDSAARIMSFVREVDEFSLSALISGYANAGRMTEARRVFDCRVDPCAVLWNSIISGYVSNGEEMEALTLFSAMLKNGVRGDVSTVANILSAASGLLVVELVKQMHAYACKAGVTNDVVVASALLDAYSKCQSPREACKLFSELKAYDTILLNTMITVYSNCGRIEDAKWIFNTMPSKTLISWNSMLVGLTQNACPSEALDIFCQMNKLDLKMDRFSFASIISACASKSALELGEQVFGKAIVIGLESDQIISTSLVDFYCKCGFVEIGCKVFDGMVKTDEVSWNTMLMGYATNGNGIEALTLFSEMRYGGVRPSAITFTAVLSACDHCGLVEEGRNLFHTMKHTYNINPGIEHYSCMVDIFARGGCLEEAMDLIEEMPFQADANLWLSVLRGCIAHGNKTIGKMAAEQIIQLDPENAGAYIQLSNILASSGDWEGCGISICMYPLLKQTHGPYSSLSYCSLLLNHCLSQKSLNLVKIVHAHFLKLGLNTYTYLGNRCLELYTEFGHANDALKVFDDISHKNSTSWNICLKGFLKSGQLSKACHMFDGMPVRDVVSWNSIISGYVSSGYFSHALELFVEMQGSGVRPSGFTFSILMSLVSSPSHAKQIHCRMVRTGMDLDNVVLGNSLIAMYGKLGLVEYSYGVIMTMKQFDVISWNSLIWACHRAGHHDLALEQFYQMRATELLPDQFTCSMLMSVCSNLRNLDKGKQVFAFCFKMGFVYNSIVCSAAIDLFSKCNRLEDSVQLFKEQDQWDSALCNSMISSYARHDLGEDAVQLFVLALRKNIRPTEYTVSSLLSSVSVFLPVEVGNQIHSLVPKLGLESDAVVANSLVDMYAKFGFIDDALNIFNEVKIKDLVSWNTILMGLTYNGKVSLTMDLFRELLTREGMLPDRITLTAVLLACNFGRLVDEGTKIFSSMEMEFGVKPGEEHYVCVVEMLSEAGKLKEAIDIIETMPYRTTSDIWRSILSACAIYGDLQVIEGVAKKIMDRESQTYLPYLVLAQTYQMRGRWETMVRMRKAVENRDTKEFIGHSWIGIKNSVYTFASNQLQHYGGKDLYLLLNLLVWEMETEGYV</sequence>
<dbReference type="PANTHER" id="PTHR47926:SF392">
    <property type="entry name" value="PENTATRICOPEPTIDE REPEAT-CONTAINING PROTEIN"/>
    <property type="match status" value="1"/>
</dbReference>
<evidence type="ECO:0000256" key="3">
    <source>
        <dbReference type="PROSITE-ProRule" id="PRU00708"/>
    </source>
</evidence>
<dbReference type="Pfam" id="PF01535">
    <property type="entry name" value="PPR"/>
    <property type="match status" value="15"/>
</dbReference>